<dbReference type="Proteomes" id="UP000094527">
    <property type="component" value="Unassembled WGS sequence"/>
</dbReference>
<accession>A0A1D2N7Q1</accession>
<dbReference type="InterPro" id="IPR029058">
    <property type="entry name" value="AB_hydrolase_fold"/>
</dbReference>
<evidence type="ECO:0000313" key="5">
    <source>
        <dbReference type="Proteomes" id="UP000094527"/>
    </source>
</evidence>
<evidence type="ECO:0000256" key="1">
    <source>
        <dbReference type="ARBA" id="ARBA00005964"/>
    </source>
</evidence>
<dbReference type="InterPro" id="IPR051093">
    <property type="entry name" value="Neuroligin/BSAL"/>
</dbReference>
<protein>
    <submittedName>
        <fullName evidence="4">Neuroligin-1</fullName>
    </submittedName>
</protein>
<dbReference type="STRING" id="48709.A0A1D2N7Q1"/>
<comment type="caution">
    <text evidence="4">The sequence shown here is derived from an EMBL/GenBank/DDBJ whole genome shotgun (WGS) entry which is preliminary data.</text>
</comment>
<name>A0A1D2N7Q1_ORCCI</name>
<feature type="domain" description="Carboxylesterase type B" evidence="3">
    <location>
        <begin position="36"/>
        <end position="81"/>
    </location>
</feature>
<reference evidence="4 5" key="1">
    <citation type="journal article" date="2016" name="Genome Biol. Evol.">
        <title>Gene Family Evolution Reflects Adaptation to Soil Environmental Stressors in the Genome of the Collembolan Orchesella cincta.</title>
        <authorList>
            <person name="Faddeeva-Vakhrusheva A."/>
            <person name="Derks M.F."/>
            <person name="Anvar S.Y."/>
            <person name="Agamennone V."/>
            <person name="Suring W."/>
            <person name="Smit S."/>
            <person name="van Straalen N.M."/>
            <person name="Roelofs D."/>
        </authorList>
    </citation>
    <scope>NUCLEOTIDE SEQUENCE [LARGE SCALE GENOMIC DNA]</scope>
    <source>
        <tissue evidence="4">Mixed pool</tissue>
    </source>
</reference>
<organism evidence="4 5">
    <name type="scientific">Orchesella cincta</name>
    <name type="common">Springtail</name>
    <name type="synonym">Podura cincta</name>
    <dbReference type="NCBI Taxonomy" id="48709"/>
    <lineage>
        <taxon>Eukaryota</taxon>
        <taxon>Metazoa</taxon>
        <taxon>Ecdysozoa</taxon>
        <taxon>Arthropoda</taxon>
        <taxon>Hexapoda</taxon>
        <taxon>Collembola</taxon>
        <taxon>Entomobryomorpha</taxon>
        <taxon>Entomobryoidea</taxon>
        <taxon>Orchesellidae</taxon>
        <taxon>Orchesellinae</taxon>
        <taxon>Orchesella</taxon>
    </lineage>
</organism>
<dbReference type="InterPro" id="IPR002018">
    <property type="entry name" value="CarbesteraseB"/>
</dbReference>
<feature type="non-terminal residue" evidence="4">
    <location>
        <position position="81"/>
    </location>
</feature>
<evidence type="ECO:0000256" key="2">
    <source>
        <dbReference type="ARBA" id="ARBA00023180"/>
    </source>
</evidence>
<evidence type="ECO:0000313" key="4">
    <source>
        <dbReference type="EMBL" id="ODN01303.1"/>
    </source>
</evidence>
<dbReference type="SUPFAM" id="SSF53474">
    <property type="entry name" value="alpha/beta-Hydrolases"/>
    <property type="match status" value="1"/>
</dbReference>
<gene>
    <name evidence="4" type="ORF">Ocin01_05370</name>
</gene>
<sequence>MFSTGERETLTPQPFPQDFLNGGNLLIFYEISGPEPKVRPVIVYIHGGKFAWGSGNLSDGTVFAAYADVVFIAINYRLGVL</sequence>
<dbReference type="AlphaFoldDB" id="A0A1D2N7Q1"/>
<evidence type="ECO:0000259" key="3">
    <source>
        <dbReference type="Pfam" id="PF00135"/>
    </source>
</evidence>
<dbReference type="OrthoDB" id="3200163at2759"/>
<keyword evidence="5" id="KW-1185">Reference proteome</keyword>
<dbReference type="PANTHER" id="PTHR43903">
    <property type="entry name" value="NEUROLIGIN"/>
    <property type="match status" value="1"/>
</dbReference>
<proteinExistence type="inferred from homology"/>
<dbReference type="EMBL" id="LJIJ01000161">
    <property type="protein sequence ID" value="ODN01303.1"/>
    <property type="molecule type" value="Genomic_DNA"/>
</dbReference>
<dbReference type="OMA" id="MFSTGER"/>
<dbReference type="Gene3D" id="3.40.50.1820">
    <property type="entry name" value="alpha/beta hydrolase"/>
    <property type="match status" value="1"/>
</dbReference>
<comment type="similarity">
    <text evidence="1">Belongs to the type-B carboxylesterase/lipase family.</text>
</comment>
<keyword evidence="2" id="KW-0325">Glycoprotein</keyword>
<dbReference type="Pfam" id="PF00135">
    <property type="entry name" value="COesterase"/>
    <property type="match status" value="1"/>
</dbReference>